<dbReference type="InterPro" id="IPR006896">
    <property type="entry name" value="Sec23/24_trunk_dom"/>
</dbReference>
<dbReference type="PANTHER" id="PTHR13803">
    <property type="entry name" value="SEC24-RELATED PROTEIN"/>
    <property type="match status" value="1"/>
</dbReference>
<reference evidence="2" key="1">
    <citation type="submission" date="2015-07" db="EMBL/GenBank/DDBJ databases">
        <title>Adaptation to a free-living lifestyle via gene acquisitions in the diplomonad Trepomonas sp. PC1.</title>
        <authorList>
            <person name="Xu F."/>
            <person name="Jerlstrom-Hultqvist J."/>
            <person name="Kolisko M."/>
            <person name="Simpson A.G.B."/>
            <person name="Roger A.J."/>
            <person name="Svard S.G."/>
            <person name="Andersson J.O."/>
        </authorList>
    </citation>
    <scope>NUCLEOTIDE SEQUENCE</scope>
    <source>
        <strain evidence="2">PC1</strain>
    </source>
</reference>
<name>A0A146KJR4_9EUKA</name>
<dbReference type="InterPro" id="IPR050550">
    <property type="entry name" value="SEC23_SEC24_subfamily"/>
</dbReference>
<accession>A0A146KJR4</accession>
<proteinExistence type="predicted"/>
<dbReference type="GO" id="GO:0090110">
    <property type="term" value="P:COPII-coated vesicle cargo loading"/>
    <property type="evidence" value="ECO:0007669"/>
    <property type="project" value="TreeGrafter"/>
</dbReference>
<dbReference type="Gene3D" id="3.40.50.410">
    <property type="entry name" value="von Willebrand factor, type A domain"/>
    <property type="match status" value="1"/>
</dbReference>
<dbReference type="PANTHER" id="PTHR13803:SF4">
    <property type="entry name" value="SECRETORY 24CD, ISOFORM C"/>
    <property type="match status" value="1"/>
</dbReference>
<dbReference type="EMBL" id="GDID01000741">
    <property type="protein sequence ID" value="JAP95865.1"/>
    <property type="molecule type" value="Transcribed_RNA"/>
</dbReference>
<evidence type="ECO:0000313" key="2">
    <source>
        <dbReference type="EMBL" id="JAP95865.1"/>
    </source>
</evidence>
<evidence type="ECO:0000259" key="1">
    <source>
        <dbReference type="Pfam" id="PF04811"/>
    </source>
</evidence>
<feature type="non-terminal residue" evidence="2">
    <location>
        <position position="1"/>
    </location>
</feature>
<dbReference type="Pfam" id="PF04811">
    <property type="entry name" value="Sec23_trunk"/>
    <property type="match status" value="1"/>
</dbReference>
<dbReference type="GO" id="GO:0008270">
    <property type="term" value="F:zinc ion binding"/>
    <property type="evidence" value="ECO:0007669"/>
    <property type="project" value="TreeGrafter"/>
</dbReference>
<protein>
    <submittedName>
        <fullName evidence="2">Sec24</fullName>
    </submittedName>
</protein>
<dbReference type="SUPFAM" id="SSF53300">
    <property type="entry name" value="vWA-like"/>
    <property type="match status" value="1"/>
</dbReference>
<feature type="non-terminal residue" evidence="2">
    <location>
        <position position="249"/>
    </location>
</feature>
<dbReference type="GO" id="GO:0030127">
    <property type="term" value="C:COPII vesicle coat"/>
    <property type="evidence" value="ECO:0007669"/>
    <property type="project" value="InterPro"/>
</dbReference>
<sequence length="249" mass="27824">SIVLANTQIHFAAIRNELAFEFYTVPDIMDPYMPAQKDIVVLLQTRGQPIFDLLENLEKIASQMPHSPTQQNPLTRTPNDLCLLAAIQAQHKLLEPYGGRIIYFASQPCSCGVGSCTKDFENRKNAGKAFSNTTVKDALSCNQEEFVRLGNQFGLAKILVDGFVFTINDNFVDVANLSELSRLSGGRVRLIDNFQPLKHYKYVESLLADCLKHEIAIEAAVRVRYSPTVEIKQFFGAGVREGENLFHIG</sequence>
<dbReference type="InterPro" id="IPR036465">
    <property type="entry name" value="vWFA_dom_sf"/>
</dbReference>
<dbReference type="AlphaFoldDB" id="A0A146KJR4"/>
<feature type="domain" description="Sec23/Sec24 trunk" evidence="1">
    <location>
        <begin position="4"/>
        <end position="199"/>
    </location>
</feature>
<organism evidence="2">
    <name type="scientific">Trepomonas sp. PC1</name>
    <dbReference type="NCBI Taxonomy" id="1076344"/>
    <lineage>
        <taxon>Eukaryota</taxon>
        <taxon>Metamonada</taxon>
        <taxon>Diplomonadida</taxon>
        <taxon>Hexamitidae</taxon>
        <taxon>Hexamitinae</taxon>
        <taxon>Trepomonas</taxon>
    </lineage>
</organism>
<dbReference type="GO" id="GO:0070971">
    <property type="term" value="C:endoplasmic reticulum exit site"/>
    <property type="evidence" value="ECO:0007669"/>
    <property type="project" value="TreeGrafter"/>
</dbReference>
<dbReference type="GO" id="GO:0006886">
    <property type="term" value="P:intracellular protein transport"/>
    <property type="evidence" value="ECO:0007669"/>
    <property type="project" value="InterPro"/>
</dbReference>
<gene>
    <name evidence="2" type="ORF">TPC1_10994</name>
</gene>
<dbReference type="GO" id="GO:0000149">
    <property type="term" value="F:SNARE binding"/>
    <property type="evidence" value="ECO:0007669"/>
    <property type="project" value="TreeGrafter"/>
</dbReference>